<feature type="non-terminal residue" evidence="1">
    <location>
        <position position="122"/>
    </location>
</feature>
<accession>A0AC60NSX6</accession>
<proteinExistence type="predicted"/>
<dbReference type="EMBL" id="JABSTQ010011543">
    <property type="protein sequence ID" value="KAG0410216.1"/>
    <property type="molecule type" value="Genomic_DNA"/>
</dbReference>
<dbReference type="Proteomes" id="UP000805193">
    <property type="component" value="Unassembled WGS sequence"/>
</dbReference>
<name>A0AC60NSX6_IXOPE</name>
<evidence type="ECO:0000313" key="1">
    <source>
        <dbReference type="EMBL" id="KAG0410216.1"/>
    </source>
</evidence>
<gene>
    <name evidence="1" type="ORF">HPB47_012658</name>
</gene>
<protein>
    <submittedName>
        <fullName evidence="1">Uncharacterized protein</fullName>
    </submittedName>
</protein>
<sequence>MSNRGKDAVVKTTGTRGFNVNILACMSAVGIILRRNVEKVSWLTFNDFLEEISREIMATAPGQDAVIIFDNAPAHRRVTDAALLKNGLYGGPSLKNGPPYSPFFNPIQKTFSKFKSGVKAYL</sequence>
<reference evidence="1 2" key="1">
    <citation type="journal article" date="2020" name="Cell">
        <title>Large-Scale Comparative Analyses of Tick Genomes Elucidate Their Genetic Diversity and Vector Capacities.</title>
        <authorList>
            <consortium name="Tick Genome and Microbiome Consortium (TIGMIC)"/>
            <person name="Jia N."/>
            <person name="Wang J."/>
            <person name="Shi W."/>
            <person name="Du L."/>
            <person name="Sun Y."/>
            <person name="Zhan W."/>
            <person name="Jiang J.F."/>
            <person name="Wang Q."/>
            <person name="Zhang B."/>
            <person name="Ji P."/>
            <person name="Bell-Sakyi L."/>
            <person name="Cui X.M."/>
            <person name="Yuan T.T."/>
            <person name="Jiang B.G."/>
            <person name="Yang W.F."/>
            <person name="Lam T.T."/>
            <person name="Chang Q.C."/>
            <person name="Ding S.J."/>
            <person name="Wang X.J."/>
            <person name="Zhu J.G."/>
            <person name="Ruan X.D."/>
            <person name="Zhao L."/>
            <person name="Wei J.T."/>
            <person name="Ye R.Z."/>
            <person name="Que T.C."/>
            <person name="Du C.H."/>
            <person name="Zhou Y.H."/>
            <person name="Cheng J.X."/>
            <person name="Dai P.F."/>
            <person name="Guo W.B."/>
            <person name="Han X.H."/>
            <person name="Huang E.J."/>
            <person name="Li L.F."/>
            <person name="Wei W."/>
            <person name="Gao Y.C."/>
            <person name="Liu J.Z."/>
            <person name="Shao H.Z."/>
            <person name="Wang X."/>
            <person name="Wang C.C."/>
            <person name="Yang T.C."/>
            <person name="Huo Q.B."/>
            <person name="Li W."/>
            <person name="Chen H.Y."/>
            <person name="Chen S.E."/>
            <person name="Zhou L.G."/>
            <person name="Ni X.B."/>
            <person name="Tian J.H."/>
            <person name="Sheng Y."/>
            <person name="Liu T."/>
            <person name="Pan Y.S."/>
            <person name="Xia L.Y."/>
            <person name="Li J."/>
            <person name="Zhao F."/>
            <person name="Cao W.C."/>
        </authorList>
    </citation>
    <scope>NUCLEOTIDE SEQUENCE [LARGE SCALE GENOMIC DNA]</scope>
    <source>
        <strain evidence="1">Iper-2018</strain>
    </source>
</reference>
<keyword evidence="2" id="KW-1185">Reference proteome</keyword>
<organism evidence="1 2">
    <name type="scientific">Ixodes persulcatus</name>
    <name type="common">Taiga tick</name>
    <dbReference type="NCBI Taxonomy" id="34615"/>
    <lineage>
        <taxon>Eukaryota</taxon>
        <taxon>Metazoa</taxon>
        <taxon>Ecdysozoa</taxon>
        <taxon>Arthropoda</taxon>
        <taxon>Chelicerata</taxon>
        <taxon>Arachnida</taxon>
        <taxon>Acari</taxon>
        <taxon>Parasitiformes</taxon>
        <taxon>Ixodida</taxon>
        <taxon>Ixodoidea</taxon>
        <taxon>Ixodidae</taxon>
        <taxon>Ixodinae</taxon>
        <taxon>Ixodes</taxon>
    </lineage>
</organism>
<comment type="caution">
    <text evidence="1">The sequence shown here is derived from an EMBL/GenBank/DDBJ whole genome shotgun (WGS) entry which is preliminary data.</text>
</comment>
<evidence type="ECO:0000313" key="2">
    <source>
        <dbReference type="Proteomes" id="UP000805193"/>
    </source>
</evidence>